<keyword evidence="4" id="KW-0009">Actin-binding</keyword>
<dbReference type="OrthoDB" id="10249245at2759"/>
<sequence length="139" mass="15580">MATSGVGVNQECLSTYQELKLKKAHKYIIFKLNDTLTEIVVDKTSKEADYEAFLGDLPEDAPRWAVYDFEFEKAGAGKRNKLTFYSWNPDNAKIKQKMVYASSRDSLKRSLVGIAVEIQGTSLDEVDYDTVLDKAGRGA</sequence>
<dbReference type="SMART" id="SM00102">
    <property type="entry name" value="ADF"/>
    <property type="match status" value="1"/>
</dbReference>
<evidence type="ECO:0000313" key="7">
    <source>
        <dbReference type="EMBL" id="KIO25853.1"/>
    </source>
</evidence>
<dbReference type="PROSITE" id="PS51263">
    <property type="entry name" value="ADF_H"/>
    <property type="match status" value="1"/>
</dbReference>
<feature type="domain" description="ADF-H" evidence="6">
    <location>
        <begin position="5"/>
        <end position="136"/>
    </location>
</feature>
<dbReference type="GO" id="GO:0015629">
    <property type="term" value="C:actin cytoskeleton"/>
    <property type="evidence" value="ECO:0007669"/>
    <property type="project" value="InterPro"/>
</dbReference>
<evidence type="ECO:0000256" key="3">
    <source>
        <dbReference type="ARBA" id="ARBA00015630"/>
    </source>
</evidence>
<dbReference type="CDD" id="cd11286">
    <property type="entry name" value="ADF_cofilin_like"/>
    <property type="match status" value="1"/>
</dbReference>
<accession>A0A0C3KWR4</accession>
<dbReference type="Pfam" id="PF00241">
    <property type="entry name" value="Cofilin_ADF"/>
    <property type="match status" value="1"/>
</dbReference>
<dbReference type="Gene3D" id="3.40.20.10">
    <property type="entry name" value="Severin"/>
    <property type="match status" value="1"/>
</dbReference>
<evidence type="ECO:0000313" key="8">
    <source>
        <dbReference type="Proteomes" id="UP000054248"/>
    </source>
</evidence>
<evidence type="ECO:0000256" key="4">
    <source>
        <dbReference type="ARBA" id="ARBA00023203"/>
    </source>
</evidence>
<dbReference type="GO" id="GO:0003779">
    <property type="term" value="F:actin binding"/>
    <property type="evidence" value="ECO:0007669"/>
    <property type="project" value="UniProtKB-KW"/>
</dbReference>
<evidence type="ECO:0000256" key="1">
    <source>
        <dbReference type="ARBA" id="ARBA00004109"/>
    </source>
</evidence>
<dbReference type="HOGENOM" id="CLU_094004_3_2_1"/>
<dbReference type="SUPFAM" id="SSF55753">
    <property type="entry name" value="Actin depolymerizing proteins"/>
    <property type="match status" value="1"/>
</dbReference>
<name>A0A0C3KWR4_9AGAM</name>
<keyword evidence="8" id="KW-1185">Reference proteome</keyword>
<gene>
    <name evidence="7" type="ORF">M407DRAFT_243931</name>
</gene>
<dbReference type="GO" id="GO:0030042">
    <property type="term" value="P:actin filament depolymerization"/>
    <property type="evidence" value="ECO:0007669"/>
    <property type="project" value="InterPro"/>
</dbReference>
<dbReference type="STRING" id="1051891.A0A0C3KWR4"/>
<dbReference type="InterPro" id="IPR017904">
    <property type="entry name" value="ADF/Cofilin"/>
</dbReference>
<reference evidence="8" key="2">
    <citation type="submission" date="2015-01" db="EMBL/GenBank/DDBJ databases">
        <title>Evolutionary Origins and Diversification of the Mycorrhizal Mutualists.</title>
        <authorList>
            <consortium name="DOE Joint Genome Institute"/>
            <consortium name="Mycorrhizal Genomics Consortium"/>
            <person name="Kohler A."/>
            <person name="Kuo A."/>
            <person name="Nagy L.G."/>
            <person name="Floudas D."/>
            <person name="Copeland A."/>
            <person name="Barry K.W."/>
            <person name="Cichocki N."/>
            <person name="Veneault-Fourrey C."/>
            <person name="LaButti K."/>
            <person name="Lindquist E.A."/>
            <person name="Lipzen A."/>
            <person name="Lundell T."/>
            <person name="Morin E."/>
            <person name="Murat C."/>
            <person name="Riley R."/>
            <person name="Ohm R."/>
            <person name="Sun H."/>
            <person name="Tunlid A."/>
            <person name="Henrissat B."/>
            <person name="Grigoriev I.V."/>
            <person name="Hibbett D.S."/>
            <person name="Martin F."/>
        </authorList>
    </citation>
    <scope>NUCLEOTIDE SEQUENCE [LARGE SCALE GENOMIC DNA]</scope>
    <source>
        <strain evidence="8">MUT 4182</strain>
    </source>
</reference>
<organism evidence="7 8">
    <name type="scientific">Tulasnella calospora MUT 4182</name>
    <dbReference type="NCBI Taxonomy" id="1051891"/>
    <lineage>
        <taxon>Eukaryota</taxon>
        <taxon>Fungi</taxon>
        <taxon>Dikarya</taxon>
        <taxon>Basidiomycota</taxon>
        <taxon>Agaricomycotina</taxon>
        <taxon>Agaricomycetes</taxon>
        <taxon>Cantharellales</taxon>
        <taxon>Tulasnellaceae</taxon>
        <taxon>Tulasnella</taxon>
    </lineage>
</organism>
<evidence type="ECO:0000256" key="2">
    <source>
        <dbReference type="ARBA" id="ARBA00006844"/>
    </source>
</evidence>
<evidence type="ECO:0000259" key="6">
    <source>
        <dbReference type="PROSITE" id="PS51263"/>
    </source>
</evidence>
<dbReference type="EMBL" id="KN823034">
    <property type="protein sequence ID" value="KIO25853.1"/>
    <property type="molecule type" value="Genomic_DNA"/>
</dbReference>
<protein>
    <recommendedName>
        <fullName evidence="3">Cofilin</fullName>
    </recommendedName>
    <alternativeName>
        <fullName evidence="5">Actin-depolymerizing factor 1</fullName>
    </alternativeName>
</protein>
<dbReference type="PANTHER" id="PTHR11913">
    <property type="entry name" value="COFILIN-RELATED"/>
    <property type="match status" value="1"/>
</dbReference>
<dbReference type="GO" id="GO:0016363">
    <property type="term" value="C:nuclear matrix"/>
    <property type="evidence" value="ECO:0007669"/>
    <property type="project" value="UniProtKB-SubCell"/>
</dbReference>
<comment type="similarity">
    <text evidence="2">Belongs to the actin-binding proteins ADF family.</text>
</comment>
<dbReference type="Proteomes" id="UP000054248">
    <property type="component" value="Unassembled WGS sequence"/>
</dbReference>
<dbReference type="InterPro" id="IPR029006">
    <property type="entry name" value="ADF-H/Gelsolin-like_dom_sf"/>
</dbReference>
<proteinExistence type="inferred from homology"/>
<dbReference type="AlphaFoldDB" id="A0A0C3KWR4"/>
<reference evidence="7 8" key="1">
    <citation type="submission" date="2014-04" db="EMBL/GenBank/DDBJ databases">
        <authorList>
            <consortium name="DOE Joint Genome Institute"/>
            <person name="Kuo A."/>
            <person name="Girlanda M."/>
            <person name="Perotto S."/>
            <person name="Kohler A."/>
            <person name="Nagy L.G."/>
            <person name="Floudas D."/>
            <person name="Copeland A."/>
            <person name="Barry K.W."/>
            <person name="Cichocki N."/>
            <person name="Veneault-Fourrey C."/>
            <person name="LaButti K."/>
            <person name="Lindquist E.A."/>
            <person name="Lipzen A."/>
            <person name="Lundell T."/>
            <person name="Morin E."/>
            <person name="Murat C."/>
            <person name="Sun H."/>
            <person name="Tunlid A."/>
            <person name="Henrissat B."/>
            <person name="Grigoriev I.V."/>
            <person name="Hibbett D.S."/>
            <person name="Martin F."/>
            <person name="Nordberg H.P."/>
            <person name="Cantor M.N."/>
            <person name="Hua S.X."/>
        </authorList>
    </citation>
    <scope>NUCLEOTIDE SEQUENCE [LARGE SCALE GENOMIC DNA]</scope>
    <source>
        <strain evidence="7 8">MUT 4182</strain>
    </source>
</reference>
<dbReference type="InterPro" id="IPR002108">
    <property type="entry name" value="ADF-H"/>
</dbReference>
<evidence type="ECO:0000256" key="5">
    <source>
        <dbReference type="ARBA" id="ARBA00032427"/>
    </source>
</evidence>
<comment type="subcellular location">
    <subcellularLocation>
        <location evidence="1">Nucleus matrix</location>
    </subcellularLocation>
</comment>